<evidence type="ECO:0000256" key="2">
    <source>
        <dbReference type="ARBA" id="ARBA00004141"/>
    </source>
</evidence>
<dbReference type="CDD" id="cd03499">
    <property type="entry name" value="SQR_TypeC_SdhC"/>
    <property type="match status" value="1"/>
</dbReference>
<evidence type="ECO:0000313" key="14">
    <source>
        <dbReference type="EMBL" id="VFU08607.1"/>
    </source>
</evidence>
<keyword evidence="7 12" id="KW-0479">Metal-binding</keyword>
<dbReference type="NCBIfam" id="TIGR02970">
    <property type="entry name" value="succ_dehyd_cytB"/>
    <property type="match status" value="1"/>
</dbReference>
<keyword evidence="9 12" id="KW-0408">Iron</keyword>
<comment type="subcellular location">
    <subcellularLocation>
        <location evidence="2">Membrane</location>
        <topology evidence="2">Multi-pass membrane protein</topology>
    </subcellularLocation>
</comment>
<keyword evidence="10 13" id="KW-0472">Membrane</keyword>
<dbReference type="PROSITE" id="PS01001">
    <property type="entry name" value="SDH_CYT_2"/>
    <property type="match status" value="1"/>
</dbReference>
<evidence type="ECO:0000256" key="1">
    <source>
        <dbReference type="ARBA" id="ARBA00004050"/>
    </source>
</evidence>
<evidence type="ECO:0000256" key="9">
    <source>
        <dbReference type="ARBA" id="ARBA00023004"/>
    </source>
</evidence>
<dbReference type="PANTHER" id="PTHR10978:SF5">
    <property type="entry name" value="SUCCINATE DEHYDROGENASE CYTOCHROME B560 SUBUNIT, MITOCHONDRIAL"/>
    <property type="match status" value="1"/>
</dbReference>
<organism evidence="14 15">
    <name type="scientific">Methylocella tundrae</name>
    <dbReference type="NCBI Taxonomy" id="227605"/>
    <lineage>
        <taxon>Bacteria</taxon>
        <taxon>Pseudomonadati</taxon>
        <taxon>Pseudomonadota</taxon>
        <taxon>Alphaproteobacteria</taxon>
        <taxon>Hyphomicrobiales</taxon>
        <taxon>Beijerinckiaceae</taxon>
        <taxon>Methylocella</taxon>
    </lineage>
</organism>
<protein>
    <recommendedName>
        <fullName evidence="4">Succinate dehydrogenase cytochrome b556 subunit</fullName>
    </recommendedName>
</protein>
<dbReference type="Gene3D" id="1.20.1300.10">
    <property type="entry name" value="Fumarate reductase/succinate dehydrogenase, transmembrane subunit"/>
    <property type="match status" value="1"/>
</dbReference>
<feature type="binding site" description="axial binding residue" evidence="12">
    <location>
        <position position="90"/>
    </location>
    <ligand>
        <name>heme</name>
        <dbReference type="ChEBI" id="CHEBI:30413"/>
        <note>ligand shared with second transmembrane subunit</note>
    </ligand>
    <ligandPart>
        <name>Fe</name>
        <dbReference type="ChEBI" id="CHEBI:18248"/>
    </ligandPart>
</feature>
<accession>A0A4V6IMR1</accession>
<dbReference type="GO" id="GO:0046872">
    <property type="term" value="F:metal ion binding"/>
    <property type="evidence" value="ECO:0007669"/>
    <property type="project" value="UniProtKB-KW"/>
</dbReference>
<comment type="function">
    <text evidence="1">Membrane-anchoring subunit of succinate dehydrogenase (SDH).</text>
</comment>
<evidence type="ECO:0000256" key="8">
    <source>
        <dbReference type="ARBA" id="ARBA00022989"/>
    </source>
</evidence>
<evidence type="ECO:0000256" key="13">
    <source>
        <dbReference type="SAM" id="Phobius"/>
    </source>
</evidence>
<sequence>MTEVEFNSGRPEGRRPLSPHLQIYRPTLTMMMSIVHRITGVALYVGTLLLAWFLIAASSGPEAFASVSSVFNSFIGKLILFGFSWALFHHLLGGVRHIIWDAGYGLDHPQREWLAKGTLIGGVALTLLVWICVFSQL</sequence>
<comment type="subunit">
    <text evidence="11">Part of an enzyme complex containing four subunits: a flavoprotein, an iron-sulfur protein, plus two membrane-anchoring proteins, SdhC and SdhD. The complex can form homotrimers.</text>
</comment>
<comment type="cofactor">
    <cofactor evidence="12">
        <name>heme</name>
        <dbReference type="ChEBI" id="CHEBI:30413"/>
    </cofactor>
    <text evidence="12">The heme is bound between the two transmembrane subunits.</text>
</comment>
<dbReference type="PIRSF" id="PIRSF000178">
    <property type="entry name" value="SDH_cyt_b560"/>
    <property type="match status" value="1"/>
</dbReference>
<dbReference type="InterPro" id="IPR014314">
    <property type="entry name" value="Succ_DH_cytb556"/>
</dbReference>
<dbReference type="InterPro" id="IPR034804">
    <property type="entry name" value="SQR/QFR_C/D"/>
</dbReference>
<name>A0A4V6IMR1_METTU</name>
<dbReference type="AlphaFoldDB" id="A0A4V6IMR1"/>
<dbReference type="EMBL" id="LR536450">
    <property type="protein sequence ID" value="VFU08607.1"/>
    <property type="molecule type" value="Genomic_DNA"/>
</dbReference>
<evidence type="ECO:0000313" key="15">
    <source>
        <dbReference type="Proteomes" id="UP000294360"/>
    </source>
</evidence>
<evidence type="ECO:0000256" key="7">
    <source>
        <dbReference type="ARBA" id="ARBA00022723"/>
    </source>
</evidence>
<feature type="transmembrane region" description="Helical" evidence="13">
    <location>
        <begin position="74"/>
        <end position="92"/>
    </location>
</feature>
<keyword evidence="8 13" id="KW-1133">Transmembrane helix</keyword>
<evidence type="ECO:0000256" key="12">
    <source>
        <dbReference type="PIRSR" id="PIRSR000178-1"/>
    </source>
</evidence>
<reference evidence="14 15" key="1">
    <citation type="submission" date="2019-03" db="EMBL/GenBank/DDBJ databases">
        <authorList>
            <person name="Kox A.R. M."/>
        </authorList>
    </citation>
    <scope>NUCLEOTIDE SEQUENCE [LARGE SCALE GENOMIC DNA]</scope>
    <source>
        <strain evidence="14">MTUNDRAET4 annotated genome</strain>
    </source>
</reference>
<comment type="similarity">
    <text evidence="3">Belongs to the cytochrome b560 family.</text>
</comment>
<dbReference type="OrthoDB" id="9799441at2"/>
<evidence type="ECO:0000256" key="3">
    <source>
        <dbReference type="ARBA" id="ARBA00007244"/>
    </source>
</evidence>
<dbReference type="Pfam" id="PF01127">
    <property type="entry name" value="Sdh_cyt"/>
    <property type="match status" value="1"/>
</dbReference>
<keyword evidence="6 13" id="KW-0812">Transmembrane</keyword>
<dbReference type="PANTHER" id="PTHR10978">
    <property type="entry name" value="SUCCINATE DEHYDROGENASE CYTOCHROME B560 SUBUNIT"/>
    <property type="match status" value="1"/>
</dbReference>
<dbReference type="GO" id="GO:0009055">
    <property type="term" value="F:electron transfer activity"/>
    <property type="evidence" value="ECO:0007669"/>
    <property type="project" value="InterPro"/>
</dbReference>
<dbReference type="InterPro" id="IPR018495">
    <property type="entry name" value="Succ_DH_cyt_bsu_CS"/>
</dbReference>
<evidence type="ECO:0000256" key="10">
    <source>
        <dbReference type="ARBA" id="ARBA00023136"/>
    </source>
</evidence>
<feature type="transmembrane region" description="Helical" evidence="13">
    <location>
        <begin position="34"/>
        <end position="54"/>
    </location>
</feature>
<evidence type="ECO:0000256" key="5">
    <source>
        <dbReference type="ARBA" id="ARBA00022617"/>
    </source>
</evidence>
<dbReference type="GO" id="GO:0006099">
    <property type="term" value="P:tricarboxylic acid cycle"/>
    <property type="evidence" value="ECO:0007669"/>
    <property type="project" value="InterPro"/>
</dbReference>
<dbReference type="KEGG" id="mtun:MTUNDRAET4_1714"/>
<keyword evidence="5 12" id="KW-0349">Heme</keyword>
<dbReference type="PROSITE" id="PS01000">
    <property type="entry name" value="SDH_CYT_1"/>
    <property type="match status" value="1"/>
</dbReference>
<dbReference type="RefSeq" id="WP_134488656.1">
    <property type="nucleotide sequence ID" value="NZ_CP139089.1"/>
</dbReference>
<proteinExistence type="inferred from homology"/>
<dbReference type="InterPro" id="IPR000701">
    <property type="entry name" value="SuccDH_FuR_B_TM-su"/>
</dbReference>
<gene>
    <name evidence="14" type="primary">sdhC</name>
    <name evidence="14" type="ORF">MTUNDRAET4_1714</name>
</gene>
<evidence type="ECO:0000256" key="11">
    <source>
        <dbReference type="ARBA" id="ARBA00025912"/>
    </source>
</evidence>
<dbReference type="GO" id="GO:0016020">
    <property type="term" value="C:membrane"/>
    <property type="evidence" value="ECO:0007669"/>
    <property type="project" value="UniProtKB-SubCell"/>
</dbReference>
<evidence type="ECO:0000256" key="6">
    <source>
        <dbReference type="ARBA" id="ARBA00022692"/>
    </source>
</evidence>
<dbReference type="SUPFAM" id="SSF81343">
    <property type="entry name" value="Fumarate reductase respiratory complex transmembrane subunits"/>
    <property type="match status" value="1"/>
</dbReference>
<evidence type="ECO:0000256" key="4">
    <source>
        <dbReference type="ARBA" id="ARBA00020076"/>
    </source>
</evidence>
<dbReference type="Proteomes" id="UP000294360">
    <property type="component" value="Chromosome"/>
</dbReference>
<feature type="transmembrane region" description="Helical" evidence="13">
    <location>
        <begin position="113"/>
        <end position="136"/>
    </location>
</feature>